<dbReference type="AlphaFoldDB" id="A0A1G1VUE5"/>
<comment type="caution">
    <text evidence="3">The sequence shown here is derived from an EMBL/GenBank/DDBJ whole genome shotgun (WGS) entry which is preliminary data.</text>
</comment>
<feature type="domain" description="Sporulation stage II protein D amidase enhancer LytB N-terminal" evidence="2">
    <location>
        <begin position="328"/>
        <end position="410"/>
    </location>
</feature>
<reference evidence="3 4" key="1">
    <citation type="journal article" date="2016" name="Nat. Commun.">
        <title>Thousands of microbial genomes shed light on interconnected biogeochemical processes in an aquifer system.</title>
        <authorList>
            <person name="Anantharaman K."/>
            <person name="Brown C.T."/>
            <person name="Hug L.A."/>
            <person name="Sharon I."/>
            <person name="Castelle C.J."/>
            <person name="Probst A.J."/>
            <person name="Thomas B.C."/>
            <person name="Singh A."/>
            <person name="Wilkins M.J."/>
            <person name="Karaoz U."/>
            <person name="Brodie E.L."/>
            <person name="Williams K.H."/>
            <person name="Hubbard S.S."/>
            <person name="Banfield J.F."/>
        </authorList>
    </citation>
    <scope>NUCLEOTIDE SEQUENCE [LARGE SCALE GENOMIC DNA]</scope>
</reference>
<evidence type="ECO:0000313" key="4">
    <source>
        <dbReference type="Proteomes" id="UP000179233"/>
    </source>
</evidence>
<dbReference type="InterPro" id="IPR013693">
    <property type="entry name" value="SpoIID/LytB_N"/>
</dbReference>
<protein>
    <recommendedName>
        <fullName evidence="2">Sporulation stage II protein D amidase enhancer LytB N-terminal domain-containing protein</fullName>
    </recommendedName>
</protein>
<dbReference type="Gene3D" id="6.10.250.3150">
    <property type="match status" value="1"/>
</dbReference>
<evidence type="ECO:0000313" key="3">
    <source>
        <dbReference type="EMBL" id="OGY19031.1"/>
    </source>
</evidence>
<feature type="coiled-coil region" evidence="1">
    <location>
        <begin position="165"/>
        <end position="195"/>
    </location>
</feature>
<accession>A0A1G1VUE5</accession>
<organism evidence="3 4">
    <name type="scientific">Candidatus Chisholmbacteria bacterium RIFCSPHIGHO2_01_FULL_52_32</name>
    <dbReference type="NCBI Taxonomy" id="1797591"/>
    <lineage>
        <taxon>Bacteria</taxon>
        <taxon>Candidatus Chisholmiibacteriota</taxon>
    </lineage>
</organism>
<name>A0A1G1VUE5_9BACT</name>
<keyword evidence="1" id="KW-0175">Coiled coil</keyword>
<evidence type="ECO:0000256" key="1">
    <source>
        <dbReference type="SAM" id="Coils"/>
    </source>
</evidence>
<dbReference type="Pfam" id="PF08486">
    <property type="entry name" value="SpoIID"/>
    <property type="match status" value="1"/>
</dbReference>
<sequence>MGRRVQSAKCKVQSVFRRNTVFLLLMFLGISLLLSLFASVTSVSADELMDIQKQIEDLSRARELSVAATTPLEAEVKKLDVKISGIEKQLKTAAQKIDELGDSIVQREEDLSIQYALLSARIRSYYKRSKYYSPLLVFFSSTNASEIARNISYQAAAADEDKRIIVTVTEDLIQLEEDKKRVEEDRKRLAVLSAQLDREAAFFRKEIKGAKEYQSQLSSKIAALTARQQEILTEKSGTFQTTVGEVPLADDPASRPDYNPGFSPAFAAFSFGAPHFKGLSQYGALGRAKSGQGYRQILEAYYGNVEVRKEGMPSEINTSVGRLAFEGRYLRGIAEMPAKWADEGGYEALKAQAVAARSYALAYVGWRMGNRNANGTICVTEQCQVYTNAKADNPGRWADAVRETEGEILVSRLSSEVVNTWYASTSGGYQESYTSLGHATPAFWDTSSGRSGWTSQAYEKTADSPWFYKGWYRSRSGDSCGRSHPWLTSEEMADVLNAWVVLIKHGQSDDRVTPQGSCWGGSPYSISELRSRAASLSVGYSAVSGASVVYSDSGVTATVSFQTNTGDVTISGSDFKKAFNLRAPGRISLKSGLFNVERK</sequence>
<dbReference type="Proteomes" id="UP000179233">
    <property type="component" value="Unassembled WGS sequence"/>
</dbReference>
<gene>
    <name evidence="3" type="ORF">A2786_05855</name>
</gene>
<dbReference type="EMBL" id="MHCJ01000001">
    <property type="protein sequence ID" value="OGY19031.1"/>
    <property type="molecule type" value="Genomic_DNA"/>
</dbReference>
<evidence type="ECO:0000259" key="2">
    <source>
        <dbReference type="Pfam" id="PF08486"/>
    </source>
</evidence>
<proteinExistence type="predicted"/>